<dbReference type="InterPro" id="IPR016161">
    <property type="entry name" value="Ald_DH/histidinol_DH"/>
</dbReference>
<dbReference type="GO" id="GO:0016620">
    <property type="term" value="F:oxidoreductase activity, acting on the aldehyde or oxo group of donors, NAD or NADP as acceptor"/>
    <property type="evidence" value="ECO:0007669"/>
    <property type="project" value="InterPro"/>
</dbReference>
<proteinExistence type="inferred from homology"/>
<evidence type="ECO:0000313" key="8">
    <source>
        <dbReference type="Proteomes" id="UP000429644"/>
    </source>
</evidence>
<dbReference type="SUPFAM" id="SSF53720">
    <property type="entry name" value="ALDH-like"/>
    <property type="match status" value="1"/>
</dbReference>
<dbReference type="AlphaFoldDB" id="A0A7J9USP9"/>
<dbReference type="InterPro" id="IPR015590">
    <property type="entry name" value="Aldehyde_DH_dom"/>
</dbReference>
<dbReference type="Gene3D" id="3.40.605.10">
    <property type="entry name" value="Aldehyde Dehydrogenase, Chain A, domain 1"/>
    <property type="match status" value="1"/>
</dbReference>
<dbReference type="Gene3D" id="3.40.309.10">
    <property type="entry name" value="Aldehyde Dehydrogenase, Chain A, domain 2"/>
    <property type="match status" value="1"/>
</dbReference>
<feature type="region of interest" description="Disordered" evidence="5">
    <location>
        <begin position="8"/>
        <end position="33"/>
    </location>
</feature>
<dbReference type="FunFam" id="3.40.605.10:FF:000007">
    <property type="entry name" value="NAD/NADP-dependent betaine aldehyde dehydrogenase"/>
    <property type="match status" value="1"/>
</dbReference>
<reference evidence="7 8" key="1">
    <citation type="submission" date="2019-10" db="EMBL/GenBank/DDBJ databases">
        <title>Georgenia wutianyii sp. nov. and Georgenia yuyongxinii sp. nov. isolated from plateau pika (Ochotona curzoniae) in the Qinghai-Tibet plateau of China.</title>
        <authorList>
            <person name="Tian Z."/>
        </authorList>
    </citation>
    <scope>NUCLEOTIDE SEQUENCE [LARGE SCALE GENOMIC DNA]</scope>
    <source>
        <strain evidence="7 8">JCM 15130</strain>
    </source>
</reference>
<evidence type="ECO:0000313" key="7">
    <source>
        <dbReference type="EMBL" id="MPV87629.1"/>
    </source>
</evidence>
<dbReference type="InterPro" id="IPR029510">
    <property type="entry name" value="Ald_DH_CS_GLU"/>
</dbReference>
<dbReference type="EMBL" id="WHPD01000663">
    <property type="protein sequence ID" value="MPV87629.1"/>
    <property type="molecule type" value="Genomic_DNA"/>
</dbReference>
<gene>
    <name evidence="7" type="ORF">GB882_03030</name>
</gene>
<dbReference type="InterPro" id="IPR044086">
    <property type="entry name" value="LUC3-like"/>
</dbReference>
<dbReference type="PROSITE" id="PS00687">
    <property type="entry name" value="ALDEHYDE_DEHYDR_GLU"/>
    <property type="match status" value="1"/>
</dbReference>
<accession>A0A7J9USP9</accession>
<evidence type="ECO:0000256" key="2">
    <source>
        <dbReference type="ARBA" id="ARBA00023002"/>
    </source>
</evidence>
<evidence type="ECO:0000256" key="3">
    <source>
        <dbReference type="PROSITE-ProRule" id="PRU10007"/>
    </source>
</evidence>
<evidence type="ECO:0000256" key="4">
    <source>
        <dbReference type="RuleBase" id="RU003345"/>
    </source>
</evidence>
<keyword evidence="2 4" id="KW-0560">Oxidoreductase</keyword>
<name>A0A7J9USP9_9MICO</name>
<evidence type="ECO:0000256" key="5">
    <source>
        <dbReference type="SAM" id="MobiDB-lite"/>
    </source>
</evidence>
<dbReference type="PANTHER" id="PTHR11699">
    <property type="entry name" value="ALDEHYDE DEHYDROGENASE-RELATED"/>
    <property type="match status" value="1"/>
</dbReference>
<keyword evidence="8" id="KW-1185">Reference proteome</keyword>
<dbReference type="CDD" id="cd07106">
    <property type="entry name" value="ALDH_AldA-AAD23400"/>
    <property type="match status" value="1"/>
</dbReference>
<protein>
    <submittedName>
        <fullName evidence="7">Aldehyde dehydrogenase family protein</fullName>
    </submittedName>
</protein>
<comment type="caution">
    <text evidence="7">The sequence shown here is derived from an EMBL/GenBank/DDBJ whole genome shotgun (WGS) entry which is preliminary data.</text>
</comment>
<dbReference type="FunFam" id="3.40.309.10:FF:000009">
    <property type="entry name" value="Aldehyde dehydrogenase A"/>
    <property type="match status" value="1"/>
</dbReference>
<dbReference type="Proteomes" id="UP000429644">
    <property type="component" value="Unassembled WGS sequence"/>
</dbReference>
<evidence type="ECO:0000259" key="6">
    <source>
        <dbReference type="Pfam" id="PF00171"/>
    </source>
</evidence>
<organism evidence="7 8">
    <name type="scientific">Georgenia ruanii</name>
    <dbReference type="NCBI Taxonomy" id="348442"/>
    <lineage>
        <taxon>Bacteria</taxon>
        <taxon>Bacillati</taxon>
        <taxon>Actinomycetota</taxon>
        <taxon>Actinomycetes</taxon>
        <taxon>Micrococcales</taxon>
        <taxon>Bogoriellaceae</taxon>
        <taxon>Georgenia</taxon>
    </lineage>
</organism>
<sequence>MLIGGELVDGEGRTSITDPGTGQHLAESPTASPRQVHSAIAAASNAFRVWRSSTYEQRREVALRISAVLHENVERLAPLIVLEQGKPIDEARSDVTRASQFAEFMAGIRLERSLLVDDDTNSVWLVPRPLGVVAAIVPWNFPLYQAVFKTTQALMAGNSVIVKPAPTTPLSTLVLGELLHDQVPPGLINIVTDGGDVGPILADADDVAKVSFTGSTATGRRVMETAARTLKRLTLELGGNDAAIILDDVDVDFVAQRLVATSFKNAGQVCISSKRIYAQRDVYTALVDAMAYHASQLKVGHGLDPSTQLGPVQNSQQFEQAKNWLRLATSEGRVATGGRTLDTPGYFVEPTVVTDVRPGSALLSQEIFAPIRTVSAFDDTASVVRLANDSVYGLGASVWTKDTDRALQLAEELDAGTVWINQHGALRQDVPYGGVKQSGFGLEFGIEGVRAYTSTQVVNLNKTPQP</sequence>
<dbReference type="InterPro" id="IPR016162">
    <property type="entry name" value="Ald_DH_N"/>
</dbReference>
<dbReference type="RefSeq" id="WP_344381229.1">
    <property type="nucleotide sequence ID" value="NZ_BAAAOT010000004.1"/>
</dbReference>
<evidence type="ECO:0000256" key="1">
    <source>
        <dbReference type="ARBA" id="ARBA00009986"/>
    </source>
</evidence>
<dbReference type="InterPro" id="IPR016163">
    <property type="entry name" value="Ald_DH_C"/>
</dbReference>
<feature type="active site" evidence="3">
    <location>
        <position position="236"/>
    </location>
</feature>
<dbReference type="Pfam" id="PF00171">
    <property type="entry name" value="Aldedh"/>
    <property type="match status" value="1"/>
</dbReference>
<comment type="similarity">
    <text evidence="1 4">Belongs to the aldehyde dehydrogenase family.</text>
</comment>
<feature type="domain" description="Aldehyde dehydrogenase" evidence="6">
    <location>
        <begin position="13"/>
        <end position="458"/>
    </location>
</feature>